<dbReference type="Pfam" id="PF19924">
    <property type="entry name" value="DUF6387"/>
    <property type="match status" value="1"/>
</dbReference>
<dbReference type="Proteomes" id="UP000242869">
    <property type="component" value="Unassembled WGS sequence"/>
</dbReference>
<proteinExistence type="predicted"/>
<gene>
    <name evidence="1" type="ORF">SAMN05660284_00257</name>
</gene>
<sequence>MKKQSKRIKSARDLPSWFSLEAYKPLAKFDARQWAWLIQSRIKWMELHGTDASNDEFGALFWLDERATGERWNSLPGFGGYCDEGPRLPDEGDWIWHSLDDATKNRIEAIHEKHWAVRREFFNTASYDELHLGAVCAEFRYNVVAPIHRGLAYGFYLESKQKRQVASRFALVERYYRELDESLKEMHARVENRAACHAAGVPFDEQENKTVQTVTLTQRAQADKYFNQPFDEWYAPVVVVNLQASDDLIMDEFKKWLADQRAQHPLPENKIINEQDFKKWQAYQIFPYFDLMYWATLEGVKIDESALLDALFPCGINGDERHAIRRAKDWAKKVICRETVDMLHAQEVVATKMR</sequence>
<name>A0A1I4VKY5_9NEIS</name>
<organism evidence="1 2">
    <name type="scientific">Formivibrio citricus</name>
    <dbReference type="NCBI Taxonomy" id="83765"/>
    <lineage>
        <taxon>Bacteria</taxon>
        <taxon>Pseudomonadati</taxon>
        <taxon>Pseudomonadota</taxon>
        <taxon>Betaproteobacteria</taxon>
        <taxon>Neisseriales</taxon>
        <taxon>Chitinibacteraceae</taxon>
        <taxon>Formivibrio</taxon>
    </lineage>
</organism>
<dbReference type="EMBL" id="FOVE01000002">
    <property type="protein sequence ID" value="SFN01789.1"/>
    <property type="molecule type" value="Genomic_DNA"/>
</dbReference>
<evidence type="ECO:0000313" key="1">
    <source>
        <dbReference type="EMBL" id="SFN01789.1"/>
    </source>
</evidence>
<dbReference type="OrthoDB" id="5416084at2"/>
<reference evidence="2" key="1">
    <citation type="submission" date="2016-10" db="EMBL/GenBank/DDBJ databases">
        <authorList>
            <person name="Varghese N."/>
            <person name="Submissions S."/>
        </authorList>
    </citation>
    <scope>NUCLEOTIDE SEQUENCE [LARGE SCALE GENOMIC DNA]</scope>
    <source>
        <strain evidence="2">DSM 6150</strain>
    </source>
</reference>
<evidence type="ECO:0000313" key="2">
    <source>
        <dbReference type="Proteomes" id="UP000242869"/>
    </source>
</evidence>
<dbReference type="STRING" id="83765.SAMN05660284_00257"/>
<dbReference type="InterPro" id="IPR045664">
    <property type="entry name" value="DUF6387"/>
</dbReference>
<protein>
    <submittedName>
        <fullName evidence="1">Uncharacterized protein</fullName>
    </submittedName>
</protein>
<dbReference type="AlphaFoldDB" id="A0A1I4VKY5"/>
<accession>A0A1I4VKY5</accession>
<dbReference type="RefSeq" id="WP_143085942.1">
    <property type="nucleotide sequence ID" value="NZ_FOVE01000002.1"/>
</dbReference>
<keyword evidence="2" id="KW-1185">Reference proteome</keyword>